<name>A0AAU2VVF3_9ACTN</name>
<reference evidence="2" key="1">
    <citation type="submission" date="2022-10" db="EMBL/GenBank/DDBJ databases">
        <title>The complete genomes of actinobacterial strains from the NBC collection.</title>
        <authorList>
            <person name="Joergensen T.S."/>
            <person name="Alvarez Arevalo M."/>
            <person name="Sterndorff E.B."/>
            <person name="Faurdal D."/>
            <person name="Vuksanovic O."/>
            <person name="Mourched A.-S."/>
            <person name="Charusanti P."/>
            <person name="Shaw S."/>
            <person name="Blin K."/>
            <person name="Weber T."/>
        </authorList>
    </citation>
    <scope>NUCLEOTIDE SEQUENCE</scope>
    <source>
        <strain evidence="2">NBC_00008</strain>
    </source>
</reference>
<feature type="region of interest" description="Disordered" evidence="1">
    <location>
        <begin position="1"/>
        <end position="40"/>
    </location>
</feature>
<evidence type="ECO:0000313" key="2">
    <source>
        <dbReference type="EMBL" id="WTW71341.1"/>
    </source>
</evidence>
<proteinExistence type="predicted"/>
<dbReference type="EMBL" id="CP108313">
    <property type="protein sequence ID" value="WTW71341.1"/>
    <property type="molecule type" value="Genomic_DNA"/>
</dbReference>
<sequence>MHFDTESVGTEPHTAEDPGRQGQVPGASASEIANSGAFDGGYPGALMTVEIVFETHSTTTDNEAGIATG</sequence>
<dbReference type="AlphaFoldDB" id="A0AAU2VVF3"/>
<organism evidence="2">
    <name type="scientific">Streptomyces sp. NBC_00008</name>
    <dbReference type="NCBI Taxonomy" id="2903610"/>
    <lineage>
        <taxon>Bacteria</taxon>
        <taxon>Bacillati</taxon>
        <taxon>Actinomycetota</taxon>
        <taxon>Actinomycetes</taxon>
        <taxon>Kitasatosporales</taxon>
        <taxon>Streptomycetaceae</taxon>
        <taxon>Streptomyces</taxon>
    </lineage>
</organism>
<gene>
    <name evidence="2" type="ORF">OG398_25300</name>
</gene>
<accession>A0AAU2VVF3</accession>
<evidence type="ECO:0000256" key="1">
    <source>
        <dbReference type="SAM" id="MobiDB-lite"/>
    </source>
</evidence>
<protein>
    <submittedName>
        <fullName evidence="2">Uncharacterized protein</fullName>
    </submittedName>
</protein>